<evidence type="ECO:0000313" key="3">
    <source>
        <dbReference type="Proteomes" id="UP000003781"/>
    </source>
</evidence>
<keyword evidence="1" id="KW-1133">Transmembrane helix</keyword>
<proteinExistence type="predicted"/>
<dbReference type="Proteomes" id="UP000003781">
    <property type="component" value="Unassembled WGS sequence"/>
</dbReference>
<sequence length="105" mass="11992">MAKVTDVDIQVLKDLINQRFDEVKTDNTRLSGQIEQMSEKIMNLEIGQAKIETRMDEWKTGIDKIPDLAEKVGELKNWRQIALVIVTASFGGFIGWLLRSGNRPF</sequence>
<gene>
    <name evidence="2" type="ORF">CY0110_13851</name>
</gene>
<dbReference type="OrthoDB" id="426285at2"/>
<comment type="caution">
    <text evidence="2">The sequence shown here is derived from an EMBL/GenBank/DDBJ whole genome shotgun (WGS) entry which is preliminary data.</text>
</comment>
<name>A3IPW9_9CHRO</name>
<evidence type="ECO:0000256" key="1">
    <source>
        <dbReference type="SAM" id="Phobius"/>
    </source>
</evidence>
<keyword evidence="1" id="KW-0812">Transmembrane</keyword>
<dbReference type="EMBL" id="AAXW01000013">
    <property type="protein sequence ID" value="EAZ91609.1"/>
    <property type="molecule type" value="Genomic_DNA"/>
</dbReference>
<dbReference type="RefSeq" id="WP_008275434.1">
    <property type="nucleotide sequence ID" value="NZ_AAXW01000013.1"/>
</dbReference>
<reference evidence="2 3" key="1">
    <citation type="submission" date="2007-03" db="EMBL/GenBank/DDBJ databases">
        <authorList>
            <person name="Stal L."/>
            <person name="Ferriera S."/>
            <person name="Johnson J."/>
            <person name="Kravitz S."/>
            <person name="Beeson K."/>
            <person name="Sutton G."/>
            <person name="Rogers Y.-H."/>
            <person name="Friedman R."/>
            <person name="Frazier M."/>
            <person name="Venter J.C."/>
        </authorList>
    </citation>
    <scope>NUCLEOTIDE SEQUENCE [LARGE SCALE GENOMIC DNA]</scope>
    <source>
        <strain evidence="2 3">CCY0110</strain>
    </source>
</reference>
<keyword evidence="1" id="KW-0472">Membrane</keyword>
<dbReference type="AlphaFoldDB" id="A3IPW9"/>
<feature type="transmembrane region" description="Helical" evidence="1">
    <location>
        <begin position="81"/>
        <end position="98"/>
    </location>
</feature>
<organism evidence="2 3">
    <name type="scientific">Crocosphaera chwakensis CCY0110</name>
    <dbReference type="NCBI Taxonomy" id="391612"/>
    <lineage>
        <taxon>Bacteria</taxon>
        <taxon>Bacillati</taxon>
        <taxon>Cyanobacteriota</taxon>
        <taxon>Cyanophyceae</taxon>
        <taxon>Oscillatoriophycideae</taxon>
        <taxon>Chroococcales</taxon>
        <taxon>Aphanothecaceae</taxon>
        <taxon>Crocosphaera</taxon>
        <taxon>Crocosphaera chwakensis</taxon>
    </lineage>
</organism>
<evidence type="ECO:0000313" key="2">
    <source>
        <dbReference type="EMBL" id="EAZ91609.1"/>
    </source>
</evidence>
<protein>
    <submittedName>
        <fullName evidence="2">Uncharacterized protein</fullName>
    </submittedName>
</protein>
<accession>A3IPW9</accession>
<keyword evidence="3" id="KW-1185">Reference proteome</keyword>
<dbReference type="eggNOG" id="ENOG5033F5R">
    <property type="taxonomic scope" value="Bacteria"/>
</dbReference>